<evidence type="ECO:0000256" key="4">
    <source>
        <dbReference type="ARBA" id="ARBA00022946"/>
    </source>
</evidence>
<evidence type="ECO:0000256" key="1">
    <source>
        <dbReference type="ARBA" id="ARBA00004443"/>
    </source>
</evidence>
<evidence type="ECO:0008006" key="9">
    <source>
        <dbReference type="Google" id="ProtNLM"/>
    </source>
</evidence>
<dbReference type="EnsemblMetazoa" id="XM_019908328.1">
    <property type="protein sequence ID" value="XP_019763887.1"/>
    <property type="gene ID" value="LOC109540113"/>
</dbReference>
<reference evidence="8" key="1">
    <citation type="journal article" date="2013" name="Genome Biol.">
        <title>Draft genome of the mountain pine beetle, Dendroctonus ponderosae Hopkins, a major forest pest.</title>
        <authorList>
            <person name="Keeling C.I."/>
            <person name="Yuen M.M."/>
            <person name="Liao N.Y."/>
            <person name="Docking T.R."/>
            <person name="Chan S.K."/>
            <person name="Taylor G.A."/>
            <person name="Palmquist D.L."/>
            <person name="Jackman S.D."/>
            <person name="Nguyen A."/>
            <person name="Li M."/>
            <person name="Henderson H."/>
            <person name="Janes J.K."/>
            <person name="Zhao Y."/>
            <person name="Pandoh P."/>
            <person name="Moore R."/>
            <person name="Sperling F.A."/>
            <person name="Huber D.P."/>
            <person name="Birol I."/>
            <person name="Jones S.J."/>
            <person name="Bohlmann J."/>
        </authorList>
    </citation>
    <scope>NUCLEOTIDE SEQUENCE</scope>
</reference>
<dbReference type="Proteomes" id="UP000019118">
    <property type="component" value="Unassembled WGS sequence"/>
</dbReference>
<keyword evidence="4" id="KW-0809">Transit peptide</keyword>
<organism evidence="7 8">
    <name type="scientific">Dendroctonus ponderosae</name>
    <name type="common">Mountain pine beetle</name>
    <dbReference type="NCBI Taxonomy" id="77166"/>
    <lineage>
        <taxon>Eukaryota</taxon>
        <taxon>Metazoa</taxon>
        <taxon>Ecdysozoa</taxon>
        <taxon>Arthropoda</taxon>
        <taxon>Hexapoda</taxon>
        <taxon>Insecta</taxon>
        <taxon>Pterygota</taxon>
        <taxon>Neoptera</taxon>
        <taxon>Endopterygota</taxon>
        <taxon>Coleoptera</taxon>
        <taxon>Polyphaga</taxon>
        <taxon>Cucujiformia</taxon>
        <taxon>Curculionidae</taxon>
        <taxon>Scolytinae</taxon>
        <taxon>Dendroctonus</taxon>
    </lineage>
</organism>
<dbReference type="GeneID" id="109540113"/>
<dbReference type="GO" id="GO:0005743">
    <property type="term" value="C:mitochondrial inner membrane"/>
    <property type="evidence" value="ECO:0007669"/>
    <property type="project" value="UniProtKB-SubCell"/>
</dbReference>
<protein>
    <recommendedName>
        <fullName evidence="9">APOPT family protein CG14806, mitochondrial</fullName>
    </recommendedName>
</protein>
<dbReference type="AlphaFoldDB" id="A0AAR5PSH8"/>
<sequence>MVLTLWSSCLRSSRPTARLAKGSKRLAAHQAGSVLLEHPIIVVRDEGAVDLIGPPDARSHLRPIVRGIPKNETDLQRRFRQAADATQEWNQAFWAAHNGSFLLKKAQFVKERTCEAKPQLNADEMSEFYREFLNANWQNHVKYNFEWYRRNFALLGLALRVSLEGRFRLKYMTNSC</sequence>
<comment type="subcellular location">
    <subcellularLocation>
        <location evidence="1">Mitochondrion inner membrane</location>
        <topology evidence="1">Peripheral membrane protein</topology>
        <orientation evidence="1">Matrix side</orientation>
    </subcellularLocation>
</comment>
<comment type="similarity">
    <text evidence="2">Belongs to the COA8 family.</text>
</comment>
<accession>A0AAR5PSH8</accession>
<dbReference type="Pfam" id="PF10231">
    <property type="entry name" value="COA8"/>
    <property type="match status" value="1"/>
</dbReference>
<evidence type="ECO:0000313" key="8">
    <source>
        <dbReference type="Proteomes" id="UP000019118"/>
    </source>
</evidence>
<evidence type="ECO:0000256" key="6">
    <source>
        <dbReference type="ARBA" id="ARBA00023136"/>
    </source>
</evidence>
<dbReference type="GO" id="GO:0097193">
    <property type="term" value="P:intrinsic apoptotic signaling pathway"/>
    <property type="evidence" value="ECO:0007669"/>
    <property type="project" value="InterPro"/>
</dbReference>
<keyword evidence="3" id="KW-0999">Mitochondrion inner membrane</keyword>
<evidence type="ECO:0000256" key="5">
    <source>
        <dbReference type="ARBA" id="ARBA00023128"/>
    </source>
</evidence>
<evidence type="ECO:0000256" key="2">
    <source>
        <dbReference type="ARBA" id="ARBA00005453"/>
    </source>
</evidence>
<name>A0AAR5PSH8_DENPD</name>
<dbReference type="KEGG" id="dpa:109540113"/>
<dbReference type="PANTHER" id="PTHR31107:SF2">
    <property type="entry name" value="CYTOCHROME C OXIDASE ASSEMBLY FACTOR 8"/>
    <property type="match status" value="1"/>
</dbReference>
<evidence type="ECO:0000256" key="3">
    <source>
        <dbReference type="ARBA" id="ARBA00022792"/>
    </source>
</evidence>
<dbReference type="InterPro" id="IPR018796">
    <property type="entry name" value="COA8"/>
</dbReference>
<reference evidence="7" key="2">
    <citation type="submission" date="2024-08" db="UniProtKB">
        <authorList>
            <consortium name="EnsemblMetazoa"/>
        </authorList>
    </citation>
    <scope>IDENTIFICATION</scope>
</reference>
<evidence type="ECO:0000313" key="7">
    <source>
        <dbReference type="EnsemblMetazoa" id="XP_019763887.1"/>
    </source>
</evidence>
<dbReference type="CTD" id="84334"/>
<dbReference type="RefSeq" id="XP_019763887.1">
    <property type="nucleotide sequence ID" value="XM_019908328.2"/>
</dbReference>
<dbReference type="PANTHER" id="PTHR31107">
    <property type="entry name" value="APOPTOGENIC PROTEIN 1, MITOCHONDRIAL"/>
    <property type="match status" value="1"/>
</dbReference>
<proteinExistence type="inferred from homology"/>
<keyword evidence="5" id="KW-0496">Mitochondrion</keyword>
<keyword evidence="6" id="KW-0472">Membrane</keyword>
<keyword evidence="8" id="KW-1185">Reference proteome</keyword>